<dbReference type="InterPro" id="IPR026564">
    <property type="entry name" value="Transcrip_reg_TACO1-like_dom3"/>
</dbReference>
<gene>
    <name evidence="4" type="ORF">CAAN4_H01662</name>
</gene>
<reference evidence="4 5" key="1">
    <citation type="submission" date="2024-01" db="EMBL/GenBank/DDBJ databases">
        <authorList>
            <consortium name="Genoscope - CEA"/>
            <person name="William W."/>
        </authorList>
    </citation>
    <scope>NUCLEOTIDE SEQUENCE [LARGE SCALE GENOMIC DNA]</scope>
    <source>
        <strain evidence="4 5">29B2s-10</strain>
    </source>
</reference>
<dbReference type="SUPFAM" id="SSF75625">
    <property type="entry name" value="YebC-like"/>
    <property type="match status" value="1"/>
</dbReference>
<dbReference type="Pfam" id="PF01709">
    <property type="entry name" value="Transcrip_reg"/>
    <property type="match status" value="1"/>
</dbReference>
<evidence type="ECO:0000259" key="2">
    <source>
        <dbReference type="Pfam" id="PF01709"/>
    </source>
</evidence>
<dbReference type="PANTHER" id="PTHR12532:SF0">
    <property type="entry name" value="TRANSLATIONAL ACTIVATOR OF CYTOCHROME C OXIDASE 1"/>
    <property type="match status" value="1"/>
</dbReference>
<sequence length="276" mass="30798">MLSLTKFRNSVPIVQRFGIHTSSSILAGHSKWANIRHDKAKNDAKRAKESYQMAARISSCVRQSGVDGNAQLVTLIEKAKKLNCTKKIIDNAIKRGNGESTGDNVQTFDTMYEFMGPGAVAFIVEANTDNKTRTIALVKNAMSKFNASIGGCSYLFQKKGWVIFQPKDESETLDDIFEVAIDVGAEDVEEFRDSENEYPGETLYRVFAEPGETGPLSNKLAERGYKLKDVITGYIPDPESTVDFPEEHAKGFQKAINLLDEIQEVTNYYTNIKEED</sequence>
<dbReference type="InterPro" id="IPR048300">
    <property type="entry name" value="TACO1_YebC-like_2nd/3rd_dom"/>
</dbReference>
<dbReference type="PANTHER" id="PTHR12532">
    <property type="entry name" value="TRANSLATIONAL ACTIVATOR OF CYTOCHROME C OXIDASE 1"/>
    <property type="match status" value="1"/>
</dbReference>
<dbReference type="InterPro" id="IPR049083">
    <property type="entry name" value="TACO1_YebC_N"/>
</dbReference>
<evidence type="ECO:0000256" key="1">
    <source>
        <dbReference type="ARBA" id="ARBA00008724"/>
    </source>
</evidence>
<dbReference type="Proteomes" id="UP001497600">
    <property type="component" value="Chromosome H"/>
</dbReference>
<accession>A0ABP0EKS5</accession>
<dbReference type="InterPro" id="IPR002876">
    <property type="entry name" value="Transcrip_reg_TACO1-like"/>
</dbReference>
<protein>
    <submittedName>
        <fullName evidence="4">Uncharacterized protein</fullName>
    </submittedName>
</protein>
<dbReference type="Gene3D" id="3.30.70.980">
    <property type="match status" value="2"/>
</dbReference>
<evidence type="ECO:0000259" key="3">
    <source>
        <dbReference type="Pfam" id="PF20772"/>
    </source>
</evidence>
<dbReference type="InterPro" id="IPR017856">
    <property type="entry name" value="Integrase-like_N"/>
</dbReference>
<dbReference type="Pfam" id="PF20772">
    <property type="entry name" value="TACO1_YebC_N"/>
    <property type="match status" value="1"/>
</dbReference>
<proteinExistence type="inferred from homology"/>
<feature type="domain" description="TACO1/YebC-like N-terminal" evidence="3">
    <location>
        <begin position="30"/>
        <end position="99"/>
    </location>
</feature>
<name>A0ABP0EKS5_9ASCO</name>
<feature type="domain" description="TACO1/YebC-like second and third" evidence="2">
    <location>
        <begin position="110"/>
        <end position="272"/>
    </location>
</feature>
<dbReference type="EMBL" id="OZ004260">
    <property type="protein sequence ID" value="CAK7920377.1"/>
    <property type="molecule type" value="Genomic_DNA"/>
</dbReference>
<evidence type="ECO:0000313" key="5">
    <source>
        <dbReference type="Proteomes" id="UP001497600"/>
    </source>
</evidence>
<dbReference type="InterPro" id="IPR029072">
    <property type="entry name" value="YebC-like"/>
</dbReference>
<dbReference type="HAMAP" id="MF_00693">
    <property type="entry name" value="Transcrip_reg_TACO1"/>
    <property type="match status" value="1"/>
</dbReference>
<organism evidence="4 5">
    <name type="scientific">[Candida] anglica</name>
    <dbReference type="NCBI Taxonomy" id="148631"/>
    <lineage>
        <taxon>Eukaryota</taxon>
        <taxon>Fungi</taxon>
        <taxon>Dikarya</taxon>
        <taxon>Ascomycota</taxon>
        <taxon>Saccharomycotina</taxon>
        <taxon>Pichiomycetes</taxon>
        <taxon>Debaryomycetaceae</taxon>
        <taxon>Kurtzmaniella</taxon>
    </lineage>
</organism>
<dbReference type="Gene3D" id="1.10.10.200">
    <property type="match status" value="1"/>
</dbReference>
<evidence type="ECO:0000313" key="4">
    <source>
        <dbReference type="EMBL" id="CAK7920377.1"/>
    </source>
</evidence>
<comment type="similarity">
    <text evidence="1">Belongs to the TACO1 family.</text>
</comment>
<keyword evidence="5" id="KW-1185">Reference proteome</keyword>